<dbReference type="InterPro" id="IPR012677">
    <property type="entry name" value="Nucleotide-bd_a/b_plait_sf"/>
</dbReference>
<dbReference type="Proteomes" id="UP000233551">
    <property type="component" value="Unassembled WGS sequence"/>
</dbReference>
<feature type="compositionally biased region" description="Basic and acidic residues" evidence="2">
    <location>
        <begin position="202"/>
        <end position="214"/>
    </location>
</feature>
<dbReference type="InterPro" id="IPR035979">
    <property type="entry name" value="RBD_domain_sf"/>
</dbReference>
<name>A0A2I0HY59_PUNGR</name>
<evidence type="ECO:0000256" key="2">
    <source>
        <dbReference type="SAM" id="MobiDB-lite"/>
    </source>
</evidence>
<feature type="region of interest" description="Disordered" evidence="2">
    <location>
        <begin position="167"/>
        <end position="217"/>
    </location>
</feature>
<dbReference type="SUPFAM" id="SSF54427">
    <property type="entry name" value="NTF2-like"/>
    <property type="match status" value="1"/>
</dbReference>
<reference evidence="4 5" key="1">
    <citation type="submission" date="2017-11" db="EMBL/GenBank/DDBJ databases">
        <title>De-novo sequencing of pomegranate (Punica granatum L.) genome.</title>
        <authorList>
            <person name="Akparov Z."/>
            <person name="Amiraslanov A."/>
            <person name="Hajiyeva S."/>
            <person name="Abbasov M."/>
            <person name="Kaur K."/>
            <person name="Hamwieh A."/>
            <person name="Solovyev V."/>
            <person name="Salamov A."/>
            <person name="Braich B."/>
            <person name="Kosarev P."/>
            <person name="Mahmoud A."/>
            <person name="Hajiyev E."/>
            <person name="Babayeva S."/>
            <person name="Izzatullayeva V."/>
            <person name="Mammadov A."/>
            <person name="Mammadov A."/>
            <person name="Sharifova S."/>
            <person name="Ojaghi J."/>
            <person name="Eynullazada K."/>
            <person name="Bayramov B."/>
            <person name="Abdulazimova A."/>
            <person name="Shahmuradov I."/>
        </authorList>
    </citation>
    <scope>NUCLEOTIDE SEQUENCE [LARGE SCALE GENOMIC DNA]</scope>
    <source>
        <strain evidence="5">cv. AG2017</strain>
        <tissue evidence="4">Leaf</tissue>
    </source>
</reference>
<dbReference type="AlphaFoldDB" id="A0A2I0HY59"/>
<dbReference type="PANTHER" id="PTHR10693:SF20">
    <property type="entry name" value="AT27578P"/>
    <property type="match status" value="1"/>
</dbReference>
<evidence type="ECO:0000259" key="3">
    <source>
        <dbReference type="PROSITE" id="PS50177"/>
    </source>
</evidence>
<proteinExistence type="predicted"/>
<keyword evidence="1" id="KW-0694">RNA-binding</keyword>
<dbReference type="CDD" id="cd00780">
    <property type="entry name" value="NTF2"/>
    <property type="match status" value="1"/>
</dbReference>
<sequence length="361" mass="39056">MAVQQAPTGIVSPSADVAINEKILSLDYGEFKAEISTVDAQDSYNGGVLVLVTGYLTGKDNVRRKFTQSFFLAPQDKGYFVLNDMFRYVEEPQLLDANPVPVSDVEAPLPVEEDPTPDQEVDITEQSPAPVEEEDHAEVYNPSENGDDSVVEVKVMKEGSVQASALTPASVKSATRAQEEQVTASPSPAPTVENQLTNSKVTENENRQESESPDGHSIYLKGLPMNVTYLQGFCFGFVEYEERSAAQSAIEASPIAIGGRQLVVEPKKSTARVNSRERFPSGRLSGVFRNDGPRGRGNYGGGNRGYNRGEMNRPDFGNRNGGRGGYSHHGDGGYHRAERPQRGFNGGDPPKSMAARVPAAA</sequence>
<dbReference type="STRING" id="22663.A0A2I0HY59"/>
<protein>
    <recommendedName>
        <fullName evidence="3">NTF2 domain-containing protein</fullName>
    </recommendedName>
</protein>
<dbReference type="InterPro" id="IPR032710">
    <property type="entry name" value="NTF2-like_dom_sf"/>
</dbReference>
<evidence type="ECO:0000313" key="5">
    <source>
        <dbReference type="Proteomes" id="UP000233551"/>
    </source>
</evidence>
<dbReference type="Gene3D" id="3.10.450.50">
    <property type="match status" value="1"/>
</dbReference>
<dbReference type="GO" id="GO:1990904">
    <property type="term" value="C:ribonucleoprotein complex"/>
    <property type="evidence" value="ECO:0007669"/>
    <property type="project" value="TreeGrafter"/>
</dbReference>
<dbReference type="SUPFAM" id="SSF54928">
    <property type="entry name" value="RNA-binding domain, RBD"/>
    <property type="match status" value="1"/>
</dbReference>
<keyword evidence="5" id="KW-1185">Reference proteome</keyword>
<dbReference type="EMBL" id="PGOL01004746">
    <property type="protein sequence ID" value="PKI36644.1"/>
    <property type="molecule type" value="Genomic_DNA"/>
</dbReference>
<organism evidence="4 5">
    <name type="scientific">Punica granatum</name>
    <name type="common">Pomegranate</name>
    <dbReference type="NCBI Taxonomy" id="22663"/>
    <lineage>
        <taxon>Eukaryota</taxon>
        <taxon>Viridiplantae</taxon>
        <taxon>Streptophyta</taxon>
        <taxon>Embryophyta</taxon>
        <taxon>Tracheophyta</taxon>
        <taxon>Spermatophyta</taxon>
        <taxon>Magnoliopsida</taxon>
        <taxon>eudicotyledons</taxon>
        <taxon>Gunneridae</taxon>
        <taxon>Pentapetalae</taxon>
        <taxon>rosids</taxon>
        <taxon>malvids</taxon>
        <taxon>Myrtales</taxon>
        <taxon>Lythraceae</taxon>
        <taxon>Punica</taxon>
    </lineage>
</organism>
<dbReference type="InterPro" id="IPR018222">
    <property type="entry name" value="Nuclear_transport_factor_2_euk"/>
</dbReference>
<accession>A0A2I0HY59</accession>
<dbReference type="GO" id="GO:0003729">
    <property type="term" value="F:mRNA binding"/>
    <property type="evidence" value="ECO:0007669"/>
    <property type="project" value="TreeGrafter"/>
</dbReference>
<feature type="region of interest" description="Disordered" evidence="2">
    <location>
        <begin position="99"/>
        <end position="147"/>
    </location>
</feature>
<feature type="domain" description="NTF2" evidence="3">
    <location>
        <begin position="1"/>
        <end position="88"/>
    </location>
</feature>
<dbReference type="InterPro" id="IPR039539">
    <property type="entry name" value="Ras_GTPase_bind_prot"/>
</dbReference>
<dbReference type="Gene3D" id="3.30.70.330">
    <property type="match status" value="1"/>
</dbReference>
<dbReference type="PROSITE" id="PS50177">
    <property type="entry name" value="NTF2_DOMAIN"/>
    <property type="match status" value="1"/>
</dbReference>
<evidence type="ECO:0000313" key="4">
    <source>
        <dbReference type="EMBL" id="PKI36644.1"/>
    </source>
</evidence>
<dbReference type="PANTHER" id="PTHR10693">
    <property type="entry name" value="RAS GTPASE-ACTIVATING PROTEIN-BINDING PROTEIN"/>
    <property type="match status" value="1"/>
</dbReference>
<dbReference type="GO" id="GO:0005829">
    <property type="term" value="C:cytosol"/>
    <property type="evidence" value="ECO:0007669"/>
    <property type="project" value="TreeGrafter"/>
</dbReference>
<gene>
    <name evidence="4" type="ORF">CRG98_042970</name>
</gene>
<feature type="region of interest" description="Disordered" evidence="2">
    <location>
        <begin position="281"/>
        <end position="361"/>
    </location>
</feature>
<dbReference type="Pfam" id="PF02136">
    <property type="entry name" value="NTF2"/>
    <property type="match status" value="1"/>
</dbReference>
<feature type="compositionally biased region" description="Basic and acidic residues" evidence="2">
    <location>
        <begin position="328"/>
        <end position="341"/>
    </location>
</feature>
<comment type="caution">
    <text evidence="4">The sequence shown here is derived from an EMBL/GenBank/DDBJ whole genome shotgun (WGS) entry which is preliminary data.</text>
</comment>
<feature type="compositionally biased region" description="Gly residues" evidence="2">
    <location>
        <begin position="295"/>
        <end position="304"/>
    </location>
</feature>
<dbReference type="CDD" id="cd00590">
    <property type="entry name" value="RRM_SF"/>
    <property type="match status" value="1"/>
</dbReference>
<evidence type="ECO:0000256" key="1">
    <source>
        <dbReference type="ARBA" id="ARBA00022884"/>
    </source>
</evidence>
<feature type="compositionally biased region" description="Polar residues" evidence="2">
    <location>
        <begin position="167"/>
        <end position="201"/>
    </location>
</feature>
<feature type="compositionally biased region" description="Acidic residues" evidence="2">
    <location>
        <begin position="111"/>
        <end position="123"/>
    </location>
</feature>
<dbReference type="InterPro" id="IPR002075">
    <property type="entry name" value="NTF2_dom"/>
</dbReference>